<dbReference type="HOGENOM" id="CLU_679387_0_0_14"/>
<dbReference type="NCBIfam" id="NF045848">
    <property type="entry name" value="MMCAP2_0566_fam"/>
    <property type="match status" value="1"/>
</dbReference>
<organism evidence="4">
    <name type="scientific">Mycoplasmopsis gallinacea</name>
    <dbReference type="NCBI Taxonomy" id="29556"/>
    <lineage>
        <taxon>Bacteria</taxon>
        <taxon>Bacillati</taxon>
        <taxon>Mycoplasmatota</taxon>
        <taxon>Mycoplasmoidales</taxon>
        <taxon>Metamycoplasmataceae</taxon>
        <taxon>Mycoplasmopsis</taxon>
    </lineage>
</organism>
<proteinExistence type="predicted"/>
<keyword evidence="2" id="KW-1133">Transmembrane helix</keyword>
<dbReference type="EMBL" id="CP011021">
    <property type="protein sequence ID" value="AKA50057.1"/>
    <property type="molecule type" value="Genomic_DNA"/>
</dbReference>
<feature type="transmembrane region" description="Helical" evidence="2">
    <location>
        <begin position="264"/>
        <end position="280"/>
    </location>
</feature>
<keyword evidence="2" id="KW-0472">Membrane</keyword>
<feature type="region of interest" description="Disordered" evidence="1">
    <location>
        <begin position="359"/>
        <end position="395"/>
    </location>
</feature>
<feature type="transmembrane region" description="Helical" evidence="2">
    <location>
        <begin position="200"/>
        <end position="219"/>
    </location>
</feature>
<gene>
    <name evidence="3" type="ORF">VO56_02260</name>
</gene>
<evidence type="ECO:0000256" key="2">
    <source>
        <dbReference type="SAM" id="Phobius"/>
    </source>
</evidence>
<dbReference type="NCBIfam" id="NF045889">
    <property type="entry name" value="ICE_Mbov_0396_TM"/>
    <property type="match status" value="1"/>
</dbReference>
<dbReference type="Proteomes" id="UP000032722">
    <property type="component" value="Chromosome"/>
</dbReference>
<keyword evidence="2" id="KW-0812">Transmembrane</keyword>
<name>A0A0D5ZK05_9BACT</name>
<feature type="transmembrane region" description="Helical" evidence="2">
    <location>
        <begin position="69"/>
        <end position="93"/>
    </location>
</feature>
<dbReference type="PATRIC" id="fig|29556.3.peg.447"/>
<feature type="transmembrane region" description="Helical" evidence="2">
    <location>
        <begin position="113"/>
        <end position="133"/>
    </location>
</feature>
<feature type="transmembrane region" description="Helical" evidence="2">
    <location>
        <begin position="12"/>
        <end position="33"/>
    </location>
</feature>
<protein>
    <submittedName>
        <fullName evidence="3">Uncharacterized protein</fullName>
    </submittedName>
</protein>
<sequence length="405" mass="45454">MLSKIIGWIVNKIITPVTFILFSVQWTVLVALPFTLTEILEAISNFFGFGFIRQLFFQSAEVDNSKVQLPWMFIIVLMISVGVAIVILVVSLFKAGIKHNEQNNLKNTIKTAGKAIVIMVALPLSYSMGLVILETFYHIISKMFITNSTQTELQNIYTALKPTNVSTSEWNDLVSSHLWNTGTIYDSYAKFENGDSTMTILLFGIITFSLLFAYFKILLSNVLKSIQVYFLMMIAPIPAAVALKDNGETLKKFLKESLKGILTIFVYQFLLKFLIIYLLAVMKIDFSLTGAEDNNYFDRLAVFMTKLVVILGGLFFVWKVCNRVDAQSIDFKAGIESVKNLAVGAYTGNVQMLQKGVKGLSSQNQKEPNLSTSIKNQSDNTPVIRNNLQNSKDSNGKLKFLPMKQ</sequence>
<dbReference type="AlphaFoldDB" id="A0A0D5ZK05"/>
<dbReference type="KEGG" id="mgb:VO56_02260"/>
<feature type="compositionally biased region" description="Polar residues" evidence="1">
    <location>
        <begin position="360"/>
        <end position="393"/>
    </location>
</feature>
<feature type="transmembrane region" description="Helical" evidence="2">
    <location>
        <begin position="300"/>
        <end position="318"/>
    </location>
</feature>
<evidence type="ECO:0000256" key="1">
    <source>
        <dbReference type="SAM" id="MobiDB-lite"/>
    </source>
</evidence>
<evidence type="ECO:0000313" key="4">
    <source>
        <dbReference type="Proteomes" id="UP000032722"/>
    </source>
</evidence>
<evidence type="ECO:0000313" key="3">
    <source>
        <dbReference type="EMBL" id="AKA50057.1"/>
    </source>
</evidence>
<reference evidence="3 4" key="1">
    <citation type="journal article" date="2015" name="Genome Announc.">
        <title>Complete Genome Sequence of Mycoplasma meleagridis, a Possible Emerging Pathogen in Chickens.</title>
        <authorList>
            <person name="Abolnik C."/>
        </authorList>
    </citation>
    <scope>NUCLEOTIDE SEQUENCE [LARGE SCALE GENOMIC DNA]</scope>
    <source>
        <strain evidence="3 4">B2096 8B</strain>
    </source>
</reference>
<accession>A0A0D5ZK05</accession>